<evidence type="ECO:0000256" key="6">
    <source>
        <dbReference type="SAM" id="MobiDB-lite"/>
    </source>
</evidence>
<dbReference type="Pfam" id="PF12859">
    <property type="entry name" value="ANAPC1"/>
    <property type="match status" value="1"/>
</dbReference>
<dbReference type="InterPro" id="IPR048971">
    <property type="entry name" value="Apc1_3rd"/>
</dbReference>
<dbReference type="OMA" id="MQPPDSR"/>
<dbReference type="EMBL" id="KK107796">
    <property type="protein sequence ID" value="EZA47702.1"/>
    <property type="molecule type" value="Genomic_DNA"/>
</dbReference>
<protein>
    <submittedName>
        <fullName evidence="11">Anaphase-promoting complex subunit</fullName>
    </submittedName>
</protein>
<dbReference type="GO" id="GO:0007091">
    <property type="term" value="P:metaphase/anaphase transition of mitotic cell cycle"/>
    <property type="evidence" value="ECO:0007669"/>
    <property type="project" value="TreeGrafter"/>
</dbReference>
<dbReference type="Pfam" id="PF18122">
    <property type="entry name" value="APC1_C"/>
    <property type="match status" value="1"/>
</dbReference>
<dbReference type="Gene3D" id="1.25.10.10">
    <property type="entry name" value="Leucine-rich Repeat Variant"/>
    <property type="match status" value="2"/>
</dbReference>
<evidence type="ECO:0000256" key="2">
    <source>
        <dbReference type="ARBA" id="ARBA00022618"/>
    </source>
</evidence>
<feature type="domain" description="Anaphase-promoting complex subunit 1 C-terminal" evidence="8">
    <location>
        <begin position="1774"/>
        <end position="1936"/>
    </location>
</feature>
<dbReference type="PANTHER" id="PTHR12827:SF3">
    <property type="entry name" value="ANAPHASE-PROMOTING COMPLEX SUBUNIT 1"/>
    <property type="match status" value="1"/>
</dbReference>
<gene>
    <name evidence="11" type="ORF">X777_15450</name>
</gene>
<feature type="domain" description="Anaphase-promoting complex subunit 1 beta-sandwich" evidence="10">
    <location>
        <begin position="1654"/>
        <end position="1739"/>
    </location>
</feature>
<evidence type="ECO:0000259" key="10">
    <source>
        <dbReference type="Pfam" id="PF21282"/>
    </source>
</evidence>
<dbReference type="GO" id="GO:0051301">
    <property type="term" value="P:cell division"/>
    <property type="evidence" value="ECO:0007669"/>
    <property type="project" value="UniProtKB-KW"/>
</dbReference>
<dbReference type="Pfam" id="PF20518">
    <property type="entry name" value="Apc1_MidN"/>
    <property type="match status" value="1"/>
</dbReference>
<keyword evidence="3" id="KW-0677">Repeat</keyword>
<dbReference type="Proteomes" id="UP000053097">
    <property type="component" value="Unassembled WGS sequence"/>
</dbReference>
<keyword evidence="4" id="KW-0498">Mitosis</keyword>
<dbReference type="GO" id="GO:0005680">
    <property type="term" value="C:anaphase-promoting complex"/>
    <property type="evidence" value="ECO:0007669"/>
    <property type="project" value="InterPro"/>
</dbReference>
<dbReference type="InterPro" id="IPR024990">
    <property type="entry name" value="Apc1"/>
</dbReference>
<dbReference type="GO" id="GO:0060090">
    <property type="term" value="F:molecular adaptor activity"/>
    <property type="evidence" value="ECO:0007669"/>
    <property type="project" value="TreeGrafter"/>
</dbReference>
<evidence type="ECO:0000256" key="5">
    <source>
        <dbReference type="ARBA" id="ARBA00023306"/>
    </source>
</evidence>
<feature type="region of interest" description="Disordered" evidence="6">
    <location>
        <begin position="339"/>
        <end position="364"/>
    </location>
</feature>
<evidence type="ECO:0000256" key="4">
    <source>
        <dbReference type="ARBA" id="ARBA00022776"/>
    </source>
</evidence>
<evidence type="ECO:0000259" key="9">
    <source>
        <dbReference type="Pfam" id="PF20518"/>
    </source>
</evidence>
<evidence type="ECO:0000259" key="7">
    <source>
        <dbReference type="Pfam" id="PF12859"/>
    </source>
</evidence>
<comment type="similarity">
    <text evidence="1">Belongs to the APC1 family.</text>
</comment>
<reference evidence="11 12" key="1">
    <citation type="journal article" date="2014" name="Curr. Biol.">
        <title>The genome of the clonal raider ant Cerapachys biroi.</title>
        <authorList>
            <person name="Oxley P.R."/>
            <person name="Ji L."/>
            <person name="Fetter-Pruneda I."/>
            <person name="McKenzie S.K."/>
            <person name="Li C."/>
            <person name="Hu H."/>
            <person name="Zhang G."/>
            <person name="Kronauer D.J."/>
        </authorList>
    </citation>
    <scope>NUCLEOTIDE SEQUENCE [LARGE SCALE GENOMIC DNA]</scope>
</reference>
<organism evidence="11 12">
    <name type="scientific">Ooceraea biroi</name>
    <name type="common">Clonal raider ant</name>
    <name type="synonym">Cerapachys biroi</name>
    <dbReference type="NCBI Taxonomy" id="2015173"/>
    <lineage>
        <taxon>Eukaryota</taxon>
        <taxon>Metazoa</taxon>
        <taxon>Ecdysozoa</taxon>
        <taxon>Arthropoda</taxon>
        <taxon>Hexapoda</taxon>
        <taxon>Insecta</taxon>
        <taxon>Pterygota</taxon>
        <taxon>Neoptera</taxon>
        <taxon>Endopterygota</taxon>
        <taxon>Hymenoptera</taxon>
        <taxon>Apocrita</taxon>
        <taxon>Aculeata</taxon>
        <taxon>Formicoidea</taxon>
        <taxon>Formicidae</taxon>
        <taxon>Dorylinae</taxon>
        <taxon>Ooceraea</taxon>
    </lineage>
</organism>
<keyword evidence="5" id="KW-0131">Cell cycle</keyword>
<feature type="domain" description="Anaphase-promoting complex subunit 1 middle" evidence="9">
    <location>
        <begin position="696"/>
        <end position="1020"/>
    </location>
</feature>
<evidence type="ECO:0000313" key="11">
    <source>
        <dbReference type="EMBL" id="EZA47702.1"/>
    </source>
</evidence>
<name>A0A026VVC7_OOCBI</name>
<feature type="domain" description="Anaphase-promoting complex subunit 1 N-terminal" evidence="7">
    <location>
        <begin position="65"/>
        <end position="180"/>
    </location>
</feature>
<dbReference type="InterPro" id="IPR041221">
    <property type="entry name" value="APC1_C"/>
</dbReference>
<keyword evidence="2" id="KW-0132">Cell division</keyword>
<proteinExistence type="inferred from homology"/>
<dbReference type="GO" id="GO:0031145">
    <property type="term" value="P:anaphase-promoting complex-dependent catabolic process"/>
    <property type="evidence" value="ECO:0007669"/>
    <property type="project" value="TreeGrafter"/>
</dbReference>
<dbReference type="Pfam" id="PF21282">
    <property type="entry name" value="APC1_3rd"/>
    <property type="match status" value="1"/>
</dbReference>
<feature type="compositionally biased region" description="Low complexity" evidence="6">
    <location>
        <begin position="345"/>
        <end position="360"/>
    </location>
</feature>
<keyword evidence="12" id="KW-1185">Reference proteome</keyword>
<dbReference type="PANTHER" id="PTHR12827">
    <property type="entry name" value="MEIOTIC CHECKPOINT REGULATOR TSG24 FAMILY MEMBER"/>
    <property type="match status" value="1"/>
</dbReference>
<dbReference type="STRING" id="2015173.A0A026VVC7"/>
<dbReference type="InterPro" id="IPR011989">
    <property type="entry name" value="ARM-like"/>
</dbReference>
<dbReference type="InterPro" id="IPR049255">
    <property type="entry name" value="Apc1_N"/>
</dbReference>
<sequence length="1970" mass="220258">MIAASEPVEYTPGGRQIVLHHPESLISQQLSSNRAAGESILLRRFREVNISEKSPKETWLVRSNKTCGEEELYFSGKVAVHCKGYQSTRVLKATYTCETDIRHALWCTFHTSIPDHWNKNKEQEDQRTIGKSIECICLLDTYTLKVLTETGEDYVAALQFQVSAIWPTKYGIILEKYQVPEKDSRYMSFESSRLPGQNDNNLPVAFSLTHPLDEICPVLIKHGSVSYMSESSQQIIFTSSEPSLAMVYDAKSGLHSVYKVRKALTEECQVICGSDDTVLSLFNHSANASPLNVGCNLSVNKNGTNRGHLSPFPFGVANLQMSNTGTGLSNTPYGSRTASYNTTCSGGPSPQQQHSRSHSSMATISRCQSPTHSAALSPLFGAPANSNIYHSRLHQTVMVTALSQAQHSPIASYNSIHLKEIPTSSKPLYPEICLEHVWTESVGVSKDIVYGRASKVFLTSDLVGQSYLGYVIPNRSQLFLARLEKTNEQQQIIFGMVTSIVAKDAVSLQDLRMIAIVDLSNSIILYTGVTCVRKLHVSGMLSNFAGSNYFLSNSNPKLGSPFPRRSSFISQSCAVPHEIKFEEGLHMLSPVGGNCARPPILLENSLLETNSIALKEAVNNDITVECGNKQYFRITLPAPSTSPLVTKCLYTLRSVLQKDLAMQLLVKWYGARNAPGPQDFSPAQEWDLFLVVLFTLLGYDVEKLHLIRNNEKDESMERSSPMVLAKKQKTSNCGSADDWQYMLNSSEYQNSQTFVSSVLKGQKVSSSLSTASEGIAESRGVGVINTQAILFPHLSLVLFSLHLLYEELTLNSVASESLPLLGELLYQLSVDLKFEMYAHHYFLDSPSLFYRKNVTSQISDDTNLQRITIPNYMPRKPPNIFETLDNMLNGMDVTTFPYLSHVNPKTRNVIYLTALVANENYASTVEMEKYVKLVTPAGSRIEPQENGRRSDKEMFKTFEKPTTDRIVLLYHEMGMTREDLEILPPAISLMIKDVMHRCRECPPSNWPMRAYELIERQDLAALDRYVKPSSKLQYIDGETTDYGIKDEQDDGMEFDDTILKLRFSKDHRVAEVRRLLNSSKPVRIAIVQRSNVSDHEFIEEQERHLHTLCTRTMALPVARGMFTLRTSTPMITEQLPIPRLCLTGKAPPRGTTVELTHIDVPPNMNLWPLFHNGVAAGLCIHPDAANIDSTWIVYNKQQQGEYGVEHSGFLMALGLNGHLRNLAPLSTYEYLADCHEATSVGLLLGLSATHRSTMNVSMTKLLSLHVETLLPPTSIELNVQQNVQIAALMGVGLVYQGTAHRHITHALLSEIGRPPGPEMKNCVDRESYSLTAGLALGLVILGSGNAANTAADLPASIPDTLHYYMVGGHIRPFSGAQKDKYKSPSYQIREGDSINIDVTSPGATIALGLMYFNTGNRAVAEWMQPPDTQYLLEFVRPDFLLLRVLAKSLILWEDIEPTKSWVSSHVPNIVYKYRLQKPTPEVVQSVDLETINQAYCNIIAGACMALGLRYAGTANRNAFKTLYNYAQMFTSLSHKSVAELAGKSTVETCLNVVLLSTAVVMAGTGDLNVMRICRHIRTRVGPASGVVTYGSHLATHMALGLLFLGGGRYTLSNSPSAVAALIISLFPKFPTHSNDNRYHLQALRHLYVLAAEPRIILPRDIDTGQYCYATIHLTFETGKEADGQEINLRAPCLLPQLCSLRKIELKDSRYWKIVFEKHHNWQQLENMLERHESLSIKQRAGCLSYLDDPHGFRSLIAQTLTTENAIAWAARPEHVTSFTDDKTVLNIVTHFLQWSKKGIVRPGDVKQNEFEQHFLHIFAIIVYECITKDKVSLIPLWLHIIKSLDDIEEQPNSFSVWQVKLFTSQISRKVSTLDDASPLLSMESMIAIKQRAGVIFDKWEHDLRSLFKQYLTNGMVQADTTSMAKMCAYFIFYGIPYPTDDKAISIMTAQRFPNIPNVTVYKLRKILQSI</sequence>
<accession>A0A026VVC7</accession>
<dbReference type="InterPro" id="IPR046794">
    <property type="entry name" value="Apc1_MidN"/>
</dbReference>
<evidence type="ECO:0000256" key="1">
    <source>
        <dbReference type="ARBA" id="ARBA00010547"/>
    </source>
</evidence>
<dbReference type="GO" id="GO:0070979">
    <property type="term" value="P:protein K11-linked ubiquitination"/>
    <property type="evidence" value="ECO:0007669"/>
    <property type="project" value="TreeGrafter"/>
</dbReference>
<evidence type="ECO:0000256" key="3">
    <source>
        <dbReference type="ARBA" id="ARBA00022737"/>
    </source>
</evidence>
<evidence type="ECO:0000313" key="12">
    <source>
        <dbReference type="Proteomes" id="UP000053097"/>
    </source>
</evidence>
<evidence type="ECO:0000259" key="8">
    <source>
        <dbReference type="Pfam" id="PF18122"/>
    </source>
</evidence>